<name>A0ABX6C5J9_9CHLR</name>
<organism evidence="2 3">
    <name type="scientific">Tepidiforma bonchosmolovskayae</name>
    <dbReference type="NCBI Taxonomy" id="2601677"/>
    <lineage>
        <taxon>Bacteria</taxon>
        <taxon>Bacillati</taxon>
        <taxon>Chloroflexota</taxon>
        <taxon>Tepidiformia</taxon>
        <taxon>Tepidiformales</taxon>
        <taxon>Tepidiformaceae</taxon>
        <taxon>Tepidiforma</taxon>
    </lineage>
</organism>
<reference evidence="2 3" key="1">
    <citation type="submission" date="2019-08" db="EMBL/GenBank/DDBJ databases">
        <authorList>
            <person name="Toschakov S.V."/>
        </authorList>
    </citation>
    <scope>NUCLEOTIDE SEQUENCE [LARGE SCALE GENOMIC DNA]</scope>
    <source>
        <strain evidence="2 3">3753O</strain>
    </source>
</reference>
<feature type="transmembrane region" description="Helical" evidence="1">
    <location>
        <begin position="107"/>
        <end position="127"/>
    </location>
</feature>
<evidence type="ECO:0008006" key="4">
    <source>
        <dbReference type="Google" id="ProtNLM"/>
    </source>
</evidence>
<sequence length="130" mass="13856">MRKRNHLLPFRSPAVLVLWADALFMAAAAAAWLLLGGELSGWFDLPRWAAWAAGGVLAAGAAALGVLAWERRIGWLPWLAAGHAILGAALWAAALLAWGVFTAEGRWLAPAAANACLLLAAAQWLAWRRP</sequence>
<evidence type="ECO:0000313" key="2">
    <source>
        <dbReference type="EMBL" id="QFG03274.1"/>
    </source>
</evidence>
<dbReference type="RefSeq" id="WP_158067237.1">
    <property type="nucleotide sequence ID" value="NZ_CP042829.1"/>
</dbReference>
<evidence type="ECO:0000256" key="1">
    <source>
        <dbReference type="SAM" id="Phobius"/>
    </source>
</evidence>
<accession>A0ABX6C5J9</accession>
<feature type="transmembrane region" description="Helical" evidence="1">
    <location>
        <begin position="76"/>
        <end position="101"/>
    </location>
</feature>
<reference evidence="2 3" key="2">
    <citation type="submission" date="2019-10" db="EMBL/GenBank/DDBJ databases">
        <title>Thermopilla bonchosmolovskayae gen. nov., sp. nov., a moderately thermophilic Chloroflexi bacterium from a Chukotka hot spring (Arctic, Russia), representing a novel classis Thermopillaia, which include previously uncultivated lineage OLB14.</title>
        <authorList>
            <person name="Kochetkova T.V."/>
            <person name="Zayulina K.S."/>
            <person name="Zhigarkov V.S."/>
            <person name="Minaev N.V."/>
            <person name="Novikov A."/>
            <person name="Toshchakov S.V."/>
            <person name="Elcheninov A.G."/>
            <person name="Kublanov I.V."/>
        </authorList>
    </citation>
    <scope>NUCLEOTIDE SEQUENCE [LARGE SCALE GENOMIC DNA]</scope>
    <source>
        <strain evidence="2 3">3753O</strain>
    </source>
</reference>
<dbReference type="Proteomes" id="UP000326331">
    <property type="component" value="Chromosome"/>
</dbReference>
<keyword evidence="1" id="KW-0812">Transmembrane</keyword>
<keyword evidence="1" id="KW-0472">Membrane</keyword>
<keyword evidence="3" id="KW-1185">Reference proteome</keyword>
<feature type="transmembrane region" description="Helical" evidence="1">
    <location>
        <begin position="12"/>
        <end position="36"/>
    </location>
</feature>
<feature type="transmembrane region" description="Helical" evidence="1">
    <location>
        <begin position="48"/>
        <end position="69"/>
    </location>
</feature>
<proteinExistence type="predicted"/>
<protein>
    <recommendedName>
        <fullName evidence="4">DUF2231 domain-containing protein</fullName>
    </recommendedName>
</protein>
<keyword evidence="1" id="KW-1133">Transmembrane helix</keyword>
<gene>
    <name evidence="2" type="ORF">Tbon_08190</name>
</gene>
<evidence type="ECO:0000313" key="3">
    <source>
        <dbReference type="Proteomes" id="UP000326331"/>
    </source>
</evidence>
<dbReference type="EMBL" id="CP042829">
    <property type="protein sequence ID" value="QFG03274.1"/>
    <property type="molecule type" value="Genomic_DNA"/>
</dbReference>